<protein>
    <submittedName>
        <fullName evidence="1">Polyketide cyclase</fullName>
    </submittedName>
</protein>
<evidence type="ECO:0000313" key="1">
    <source>
        <dbReference type="EMBL" id="PRD45256.1"/>
    </source>
</evidence>
<accession>A0A2S9IXJ3</accession>
<keyword evidence="2" id="KW-1185">Reference proteome</keyword>
<dbReference type="SUPFAM" id="SSF55961">
    <property type="entry name" value="Bet v1-like"/>
    <property type="match status" value="1"/>
</dbReference>
<dbReference type="Gene3D" id="3.30.530.20">
    <property type="match status" value="1"/>
</dbReference>
<dbReference type="Proteomes" id="UP000239434">
    <property type="component" value="Unassembled WGS sequence"/>
</dbReference>
<sequence>MLVSTYECRSISITIDRDWREVYTFLARPENFPLWASGLVNGLEKSGDEWFADGPSGRVRIRFSLPNDFGVVDHTVMLGDGAEVYIPLRVIRNGYGSEVVFTLFRIEGMDEARFQSDAEWVERDLETLKALMENAPS</sequence>
<comment type="caution">
    <text evidence="1">The sequence shown here is derived from an EMBL/GenBank/DDBJ whole genome shotgun (WGS) entry which is preliminary data.</text>
</comment>
<evidence type="ECO:0000313" key="2">
    <source>
        <dbReference type="Proteomes" id="UP000239434"/>
    </source>
</evidence>
<organism evidence="1 2">
    <name type="scientific">Phyllobacterium phragmitis</name>
    <dbReference type="NCBI Taxonomy" id="2670329"/>
    <lineage>
        <taxon>Bacteria</taxon>
        <taxon>Pseudomonadati</taxon>
        <taxon>Pseudomonadota</taxon>
        <taxon>Alphaproteobacteria</taxon>
        <taxon>Hyphomicrobiales</taxon>
        <taxon>Phyllobacteriaceae</taxon>
        <taxon>Phyllobacterium</taxon>
    </lineage>
</organism>
<dbReference type="AlphaFoldDB" id="A0A2S9IXJ3"/>
<dbReference type="EMBL" id="PVBR01000002">
    <property type="protein sequence ID" value="PRD45256.1"/>
    <property type="molecule type" value="Genomic_DNA"/>
</dbReference>
<gene>
    <name evidence="1" type="ORF">C5748_03340</name>
</gene>
<proteinExistence type="predicted"/>
<name>A0A2S9IXJ3_9HYPH</name>
<reference evidence="1 2" key="1">
    <citation type="submission" date="2018-02" db="EMBL/GenBank/DDBJ databases">
        <title>The draft genome of Phyllobacterium sp. 1N-3.</title>
        <authorList>
            <person name="Liu L."/>
            <person name="Li L."/>
            <person name="Zhang X."/>
            <person name="Wang T."/>
            <person name="Liang L."/>
        </authorList>
    </citation>
    <scope>NUCLEOTIDE SEQUENCE [LARGE SCALE GENOMIC DNA]</scope>
    <source>
        <strain evidence="1 2">1N-3</strain>
    </source>
</reference>
<dbReference type="InterPro" id="IPR023393">
    <property type="entry name" value="START-like_dom_sf"/>
</dbReference>